<dbReference type="GO" id="GO:0006412">
    <property type="term" value="P:translation"/>
    <property type="evidence" value="ECO:0007669"/>
    <property type="project" value="UniProtKB-KW"/>
</dbReference>
<evidence type="ECO:0000256" key="3">
    <source>
        <dbReference type="ARBA" id="ARBA00022840"/>
    </source>
</evidence>
<feature type="domain" description="Aminoacyl-tRNA synthetase class I anticodon-binding" evidence="6">
    <location>
        <begin position="3"/>
        <end position="142"/>
    </location>
</feature>
<evidence type="ECO:0000256" key="1">
    <source>
        <dbReference type="ARBA" id="ARBA00022598"/>
    </source>
</evidence>
<dbReference type="InterPro" id="IPR020751">
    <property type="entry name" value="aa-tRNA-synth_I_codon-bd_sub2"/>
</dbReference>
<evidence type="ECO:0000256" key="4">
    <source>
        <dbReference type="ARBA" id="ARBA00022917"/>
    </source>
</evidence>
<keyword evidence="1 7" id="KW-0436">Ligase</keyword>
<reference evidence="7" key="1">
    <citation type="submission" date="2019-08" db="EMBL/GenBank/DDBJ databases">
        <authorList>
            <person name="Kucharzyk K."/>
            <person name="Murdoch R.W."/>
            <person name="Higgins S."/>
            <person name="Loffler F."/>
        </authorList>
    </citation>
    <scope>NUCLEOTIDE SEQUENCE</scope>
</reference>
<dbReference type="InterPro" id="IPR045462">
    <property type="entry name" value="aa-tRNA-synth_I_cd-bd"/>
</dbReference>
<keyword evidence="5" id="KW-0030">Aminoacyl-tRNA synthetase</keyword>
<dbReference type="InterPro" id="IPR008925">
    <property type="entry name" value="aa_tRNA-synth_I_cd-bd_sf"/>
</dbReference>
<dbReference type="Pfam" id="PF19269">
    <property type="entry name" value="Anticodon_2"/>
    <property type="match status" value="1"/>
</dbReference>
<name>A0A645FBK3_9ZZZZ</name>
<dbReference type="GO" id="GO:0005524">
    <property type="term" value="F:ATP binding"/>
    <property type="evidence" value="ECO:0007669"/>
    <property type="project" value="UniProtKB-KW"/>
</dbReference>
<organism evidence="7">
    <name type="scientific">bioreactor metagenome</name>
    <dbReference type="NCBI Taxonomy" id="1076179"/>
    <lineage>
        <taxon>unclassified sequences</taxon>
        <taxon>metagenomes</taxon>
        <taxon>ecological metagenomes</taxon>
    </lineage>
</organism>
<evidence type="ECO:0000313" key="7">
    <source>
        <dbReference type="EMBL" id="MPN10996.1"/>
    </source>
</evidence>
<dbReference type="AlphaFoldDB" id="A0A645FBK3"/>
<comment type="caution">
    <text evidence="7">The sequence shown here is derived from an EMBL/GenBank/DDBJ whole genome shotgun (WGS) entry which is preliminary data.</text>
</comment>
<evidence type="ECO:0000256" key="2">
    <source>
        <dbReference type="ARBA" id="ARBA00022741"/>
    </source>
</evidence>
<evidence type="ECO:0000256" key="5">
    <source>
        <dbReference type="ARBA" id="ARBA00023146"/>
    </source>
</evidence>
<dbReference type="Gene3D" id="1.10.10.350">
    <property type="match status" value="1"/>
</dbReference>
<protein>
    <submittedName>
        <fullName evidence="7">Glutamate--tRNA ligase</fullName>
        <ecNumber evidence="7">6.1.1.17</ecNumber>
    </submittedName>
</protein>
<dbReference type="GO" id="GO:0000049">
    <property type="term" value="F:tRNA binding"/>
    <property type="evidence" value="ECO:0007669"/>
    <property type="project" value="InterPro"/>
</dbReference>
<accession>A0A645FBK3</accession>
<evidence type="ECO:0000259" key="6">
    <source>
        <dbReference type="Pfam" id="PF19269"/>
    </source>
</evidence>
<sequence length="147" mass="16517">MAEPYIKTVVKNPNIDLLKISNLVQSRAEVLTDIPERIDFIDELPEYSTELYIHKKMKTTEENSLDSLKAALPILETISDWKAEVLHDEMMKLVVTLGIKNGQMLWPIRTAISGKAATPGGAFEIAEILGKEETIKRIKVGIEKLTK</sequence>
<keyword evidence="2" id="KW-0547">Nucleotide-binding</keyword>
<keyword evidence="4" id="KW-0648">Protein biosynthesis</keyword>
<keyword evidence="3" id="KW-0067">ATP-binding</keyword>
<dbReference type="EMBL" id="VSSQ01057185">
    <property type="protein sequence ID" value="MPN10996.1"/>
    <property type="molecule type" value="Genomic_DNA"/>
</dbReference>
<dbReference type="EC" id="6.1.1.17" evidence="7"/>
<proteinExistence type="predicted"/>
<gene>
    <name evidence="7" type="primary">gltX_44</name>
    <name evidence="7" type="ORF">SDC9_158294</name>
</gene>
<dbReference type="SUPFAM" id="SSF48163">
    <property type="entry name" value="An anticodon-binding domain of class I aminoacyl-tRNA synthetases"/>
    <property type="match status" value="1"/>
</dbReference>
<dbReference type="GO" id="GO:0004818">
    <property type="term" value="F:glutamate-tRNA ligase activity"/>
    <property type="evidence" value="ECO:0007669"/>
    <property type="project" value="UniProtKB-EC"/>
</dbReference>